<protein>
    <submittedName>
        <fullName evidence="8">NAD(P)/FAD-dependent oxidoreductase</fullName>
    </submittedName>
</protein>
<dbReference type="Gene3D" id="3.50.50.60">
    <property type="entry name" value="FAD/NAD(P)-binding domain"/>
    <property type="match status" value="2"/>
</dbReference>
<comment type="cofactor">
    <cofactor evidence="4">
        <name>FAD</name>
        <dbReference type="ChEBI" id="CHEBI:57692"/>
    </cofactor>
    <text evidence="4">Binds 1 FAD per subunit.</text>
</comment>
<dbReference type="Pfam" id="PF02852">
    <property type="entry name" value="Pyr_redox_dim"/>
    <property type="match status" value="1"/>
</dbReference>
<dbReference type="Proteomes" id="UP000622317">
    <property type="component" value="Unassembled WGS sequence"/>
</dbReference>
<dbReference type="SUPFAM" id="SSF55424">
    <property type="entry name" value="FAD/NAD-linked reductases, dimerisation (C-terminal) domain"/>
    <property type="match status" value="1"/>
</dbReference>
<dbReference type="InterPro" id="IPR004099">
    <property type="entry name" value="Pyr_nucl-diS_OxRdtase_dimer"/>
</dbReference>
<evidence type="ECO:0000256" key="2">
    <source>
        <dbReference type="ARBA" id="ARBA00022630"/>
    </source>
</evidence>
<keyword evidence="2" id="KW-0285">Flavoprotein</keyword>
<evidence type="ECO:0000259" key="7">
    <source>
        <dbReference type="Pfam" id="PF07992"/>
    </source>
</evidence>
<feature type="binding site" evidence="4">
    <location>
        <begin position="138"/>
        <end position="140"/>
    </location>
    <ligand>
        <name>FAD</name>
        <dbReference type="ChEBI" id="CHEBI:57692"/>
    </ligand>
</feature>
<comment type="caution">
    <text evidence="8">The sequence shown here is derived from an EMBL/GenBank/DDBJ whole genome shotgun (WGS) entry which is preliminary data.</text>
</comment>
<dbReference type="InterPro" id="IPR016156">
    <property type="entry name" value="FAD/NAD-linked_Rdtase_dimer_sf"/>
</dbReference>
<organism evidence="8 9">
    <name type="scientific">Pelagicoccus enzymogenes</name>
    <dbReference type="NCBI Taxonomy" id="2773457"/>
    <lineage>
        <taxon>Bacteria</taxon>
        <taxon>Pseudomonadati</taxon>
        <taxon>Verrucomicrobiota</taxon>
        <taxon>Opitutia</taxon>
        <taxon>Puniceicoccales</taxon>
        <taxon>Pelagicoccaceae</taxon>
        <taxon>Pelagicoccus</taxon>
    </lineage>
</organism>
<dbReference type="Pfam" id="PF07992">
    <property type="entry name" value="Pyr_redox_2"/>
    <property type="match status" value="1"/>
</dbReference>
<dbReference type="PANTHER" id="PTHR43014:SF5">
    <property type="entry name" value="GLUTATHIONE REDUCTASE (NADPH)"/>
    <property type="match status" value="1"/>
</dbReference>
<gene>
    <name evidence="8" type="ORF">IEN85_02545</name>
</gene>
<dbReference type="InterPro" id="IPR036188">
    <property type="entry name" value="FAD/NAD-bd_sf"/>
</dbReference>
<comment type="similarity">
    <text evidence="1">Belongs to the class-I pyridine nucleotide-disulfide oxidoreductase family.</text>
</comment>
<accession>A0A927F6Z3</accession>
<name>A0A927F6Z3_9BACT</name>
<feature type="binding site" evidence="4">
    <location>
        <position position="52"/>
    </location>
    <ligand>
        <name>FAD</name>
        <dbReference type="ChEBI" id="CHEBI:57692"/>
    </ligand>
</feature>
<dbReference type="PANTHER" id="PTHR43014">
    <property type="entry name" value="MERCURIC REDUCTASE"/>
    <property type="match status" value="1"/>
</dbReference>
<keyword evidence="4" id="KW-0547">Nucleotide-binding</keyword>
<evidence type="ECO:0000256" key="3">
    <source>
        <dbReference type="ARBA" id="ARBA00022827"/>
    </source>
</evidence>
<dbReference type="InterPro" id="IPR023753">
    <property type="entry name" value="FAD/NAD-binding_dom"/>
</dbReference>
<evidence type="ECO:0000256" key="5">
    <source>
        <dbReference type="PIRSR" id="PIRSR000350-4"/>
    </source>
</evidence>
<feature type="binding site" evidence="4">
    <location>
        <position position="260"/>
    </location>
    <ligand>
        <name>NAD(+)</name>
        <dbReference type="ChEBI" id="CHEBI:57540"/>
    </ligand>
</feature>
<keyword evidence="4" id="KW-0520">NAD</keyword>
<dbReference type="AlphaFoldDB" id="A0A927F6Z3"/>
<evidence type="ECO:0000313" key="9">
    <source>
        <dbReference type="Proteomes" id="UP000622317"/>
    </source>
</evidence>
<dbReference type="SUPFAM" id="SSF51905">
    <property type="entry name" value="FAD/NAD(P)-binding domain"/>
    <property type="match status" value="1"/>
</dbReference>
<evidence type="ECO:0000259" key="6">
    <source>
        <dbReference type="Pfam" id="PF02852"/>
    </source>
</evidence>
<sequence>MNTLTFDTVIIGSGTSAYYAARGLQAGGQRVAVVDQQAFGGTCALRGCQPKKYLVANAEAIAAARHLSGKGITHAPQTDWPALQALKNEFLEGIPESSFNGYRQAGITPIRGRAQLLDEHTLQVEDSTLIADHIIIATGSSPRRLDIDGAALAGTSDTFLDLPSLPPRIAFIGGGYISFEFAHVAAQAGSEVTIVHRSARPLSSFDPEAVTTLLHATAAAGITFWPEQTATSIERSGNGLLLTTNSGASIEVDCVINASGRSPNLGVLDRASAAIKTSPRGIVVNRYLQSPSHPSIYAIGDVADTGYQLATVADRAGMLVAENILYGNRSPLELDTVASAVFTIPNLARVGLSEEEAQRQGLDFRVHKGSTKNWPSSQRIGEAHSFFKVLIENGSNRILGAHLLRHQAAEVINLFALAIKKKLTVGDLKSVLWAYPTYGSDLNNMIA</sequence>
<keyword evidence="3 4" id="KW-0274">FAD</keyword>
<evidence type="ECO:0000256" key="4">
    <source>
        <dbReference type="PIRSR" id="PIRSR000350-3"/>
    </source>
</evidence>
<dbReference type="GO" id="GO:0016491">
    <property type="term" value="F:oxidoreductase activity"/>
    <property type="evidence" value="ECO:0007669"/>
    <property type="project" value="InterPro"/>
</dbReference>
<dbReference type="PIRSF" id="PIRSF000350">
    <property type="entry name" value="Mercury_reductase_MerA"/>
    <property type="match status" value="1"/>
</dbReference>
<dbReference type="Gene3D" id="3.30.390.30">
    <property type="match status" value="1"/>
</dbReference>
<evidence type="ECO:0000313" key="8">
    <source>
        <dbReference type="EMBL" id="MBD5778371.1"/>
    </source>
</evidence>
<dbReference type="InterPro" id="IPR001100">
    <property type="entry name" value="Pyr_nuc-diS_OxRdtase"/>
</dbReference>
<dbReference type="RefSeq" id="WP_191615507.1">
    <property type="nucleotide sequence ID" value="NZ_JACYFG010000004.1"/>
</dbReference>
<proteinExistence type="inferred from homology"/>
<reference evidence="8" key="1">
    <citation type="submission" date="2020-09" db="EMBL/GenBank/DDBJ databases">
        <title>Pelagicoccus enzymogenes sp. nov. with an EPS production, isolated from marine sediment.</title>
        <authorList>
            <person name="Feng X."/>
        </authorList>
    </citation>
    <scope>NUCLEOTIDE SEQUENCE</scope>
    <source>
        <strain evidence="8">NFK12</strain>
    </source>
</reference>
<dbReference type="GO" id="GO:0000166">
    <property type="term" value="F:nucleotide binding"/>
    <property type="evidence" value="ECO:0007669"/>
    <property type="project" value="UniProtKB-KW"/>
</dbReference>
<feature type="binding site" evidence="4">
    <location>
        <position position="301"/>
    </location>
    <ligand>
        <name>FAD</name>
        <dbReference type="ChEBI" id="CHEBI:57692"/>
    </ligand>
</feature>
<feature type="domain" description="Pyridine nucleotide-disulphide oxidoreductase dimerisation" evidence="6">
    <location>
        <begin position="337"/>
        <end position="443"/>
    </location>
</feature>
<evidence type="ECO:0000256" key="1">
    <source>
        <dbReference type="ARBA" id="ARBA00007532"/>
    </source>
</evidence>
<feature type="domain" description="FAD/NAD(P)-binding" evidence="7">
    <location>
        <begin position="6"/>
        <end position="317"/>
    </location>
</feature>
<dbReference type="PRINTS" id="PR00411">
    <property type="entry name" value="PNDRDTASEI"/>
</dbReference>
<dbReference type="EMBL" id="JACYFG010000004">
    <property type="protein sequence ID" value="MBD5778371.1"/>
    <property type="molecule type" value="Genomic_DNA"/>
</dbReference>
<keyword evidence="9" id="KW-1185">Reference proteome</keyword>
<dbReference type="PRINTS" id="PR00368">
    <property type="entry name" value="FADPNR"/>
</dbReference>
<feature type="binding site" evidence="4">
    <location>
        <begin position="173"/>
        <end position="180"/>
    </location>
    <ligand>
        <name>NAD(+)</name>
        <dbReference type="ChEBI" id="CHEBI:57540"/>
    </ligand>
</feature>
<feature type="disulfide bond" description="Redox-active" evidence="5">
    <location>
        <begin position="43"/>
        <end position="48"/>
    </location>
</feature>